<dbReference type="Proteomes" id="UP000018948">
    <property type="component" value="Unassembled WGS sequence"/>
</dbReference>
<protein>
    <submittedName>
        <fullName evidence="2">Uncharacterized protein</fullName>
    </submittedName>
</protein>
<gene>
    <name evidence="2" type="ORF">F442_13002</name>
</gene>
<evidence type="ECO:0000313" key="2">
    <source>
        <dbReference type="EMBL" id="ETP39538.1"/>
    </source>
</evidence>
<feature type="region of interest" description="Disordered" evidence="1">
    <location>
        <begin position="63"/>
        <end position="99"/>
    </location>
</feature>
<evidence type="ECO:0000256" key="1">
    <source>
        <dbReference type="SAM" id="MobiDB-lite"/>
    </source>
</evidence>
<proteinExistence type="predicted"/>
<accession>W2YWY3</accession>
<dbReference type="AlphaFoldDB" id="W2YWY3"/>
<dbReference type="EMBL" id="ANIY01002690">
    <property type="protein sequence ID" value="ETP39538.1"/>
    <property type="molecule type" value="Genomic_DNA"/>
</dbReference>
<comment type="caution">
    <text evidence="2">The sequence shown here is derived from an EMBL/GenBank/DDBJ whole genome shotgun (WGS) entry which is preliminary data.</text>
</comment>
<evidence type="ECO:0000313" key="3">
    <source>
        <dbReference type="Proteomes" id="UP000018948"/>
    </source>
</evidence>
<organism evidence="2 3">
    <name type="scientific">Phytophthora nicotianae P10297</name>
    <dbReference type="NCBI Taxonomy" id="1317064"/>
    <lineage>
        <taxon>Eukaryota</taxon>
        <taxon>Sar</taxon>
        <taxon>Stramenopiles</taxon>
        <taxon>Oomycota</taxon>
        <taxon>Peronosporomycetes</taxon>
        <taxon>Peronosporales</taxon>
        <taxon>Peronosporaceae</taxon>
        <taxon>Phytophthora</taxon>
    </lineage>
</organism>
<feature type="compositionally biased region" description="Polar residues" evidence="1">
    <location>
        <begin position="89"/>
        <end position="99"/>
    </location>
</feature>
<reference evidence="2 3" key="1">
    <citation type="submission" date="2013-11" db="EMBL/GenBank/DDBJ databases">
        <title>The Genome Sequence of Phytophthora parasitica P10297.</title>
        <authorList>
            <consortium name="The Broad Institute Genomics Platform"/>
            <person name="Russ C."/>
            <person name="Tyler B."/>
            <person name="Panabieres F."/>
            <person name="Shan W."/>
            <person name="Tripathy S."/>
            <person name="Grunwald N."/>
            <person name="Machado M."/>
            <person name="Johnson C.S."/>
            <person name="Walker B."/>
            <person name="Young S.K."/>
            <person name="Zeng Q."/>
            <person name="Gargeya S."/>
            <person name="Fitzgerald M."/>
            <person name="Haas B."/>
            <person name="Abouelleil A."/>
            <person name="Allen A.W."/>
            <person name="Alvarado L."/>
            <person name="Arachchi H.M."/>
            <person name="Berlin A.M."/>
            <person name="Chapman S.B."/>
            <person name="Gainer-Dewar J."/>
            <person name="Goldberg J."/>
            <person name="Griggs A."/>
            <person name="Gujja S."/>
            <person name="Hansen M."/>
            <person name="Howarth C."/>
            <person name="Imamovic A."/>
            <person name="Ireland A."/>
            <person name="Larimer J."/>
            <person name="McCowan C."/>
            <person name="Murphy C."/>
            <person name="Pearson M."/>
            <person name="Poon T.W."/>
            <person name="Priest M."/>
            <person name="Roberts A."/>
            <person name="Saif S."/>
            <person name="Shea T."/>
            <person name="Sisk P."/>
            <person name="Sykes S."/>
            <person name="Wortman J."/>
            <person name="Nusbaum C."/>
            <person name="Birren B."/>
        </authorList>
    </citation>
    <scope>NUCLEOTIDE SEQUENCE [LARGE SCALE GENOMIC DNA]</scope>
    <source>
        <strain evidence="2 3">P10297</strain>
    </source>
</reference>
<name>W2YWY3_PHYNI</name>
<sequence length="99" mass="11151">MGEVYLKNEHKEDFLGRTKHAEAEVRAHMGALAKHPVAHTPSVRARIGQLRVGVSIDKRSMIAPPERKPHQTQSATPELNNECPPNLILRQTRQSSRNK</sequence>